<dbReference type="GO" id="GO:0006783">
    <property type="term" value="P:heme biosynthetic process"/>
    <property type="evidence" value="ECO:0007669"/>
    <property type="project" value="UniProtKB-UniRule"/>
</dbReference>
<dbReference type="Gene3D" id="3.90.660.20">
    <property type="entry name" value="Protoporphyrinogen oxidase, mitochondrial, domain 2"/>
    <property type="match status" value="1"/>
</dbReference>
<comment type="subcellular location">
    <subcellularLocation>
        <location evidence="6">Cytoplasm</location>
    </subcellularLocation>
</comment>
<dbReference type="Gene3D" id="1.10.3110.10">
    <property type="entry name" value="protoporphyrinogen ix oxidase, domain 3"/>
    <property type="match status" value="1"/>
</dbReference>
<accession>A0A372INT4</accession>
<dbReference type="RefSeq" id="WP_117301068.1">
    <property type="nucleotide sequence ID" value="NZ_QVQT02000004.1"/>
</dbReference>
<dbReference type="SUPFAM" id="SSF54373">
    <property type="entry name" value="FAD-linked reductases, C-terminal domain"/>
    <property type="match status" value="1"/>
</dbReference>
<dbReference type="GO" id="GO:0005737">
    <property type="term" value="C:cytoplasm"/>
    <property type="evidence" value="ECO:0007669"/>
    <property type="project" value="UniProtKB-SubCell"/>
</dbReference>
<keyword evidence="4 6" id="KW-0560">Oxidoreductase</keyword>
<evidence type="ECO:0000313" key="9">
    <source>
        <dbReference type="Proteomes" id="UP000264702"/>
    </source>
</evidence>
<dbReference type="Proteomes" id="UP000264702">
    <property type="component" value="Unassembled WGS sequence"/>
</dbReference>
<dbReference type="PANTHER" id="PTHR42923:SF3">
    <property type="entry name" value="PROTOPORPHYRINOGEN OXIDASE"/>
    <property type="match status" value="1"/>
</dbReference>
<dbReference type="UniPathway" id="UPA00252"/>
<comment type="cofactor">
    <cofactor evidence="1 6">
        <name>FAD</name>
        <dbReference type="ChEBI" id="CHEBI:57692"/>
    </cofactor>
</comment>
<dbReference type="AlphaFoldDB" id="A0A372INT4"/>
<dbReference type="EC" id="1.3.3.15" evidence="6"/>
<evidence type="ECO:0000256" key="4">
    <source>
        <dbReference type="ARBA" id="ARBA00023002"/>
    </source>
</evidence>
<dbReference type="Pfam" id="PF01593">
    <property type="entry name" value="Amino_oxidase"/>
    <property type="match status" value="1"/>
</dbReference>
<evidence type="ECO:0000256" key="6">
    <source>
        <dbReference type="RuleBase" id="RU364052"/>
    </source>
</evidence>
<dbReference type="InterPro" id="IPR002937">
    <property type="entry name" value="Amino_oxidase"/>
</dbReference>
<evidence type="ECO:0000256" key="2">
    <source>
        <dbReference type="ARBA" id="ARBA00022630"/>
    </source>
</evidence>
<dbReference type="Gene3D" id="3.50.50.60">
    <property type="entry name" value="FAD/NAD(P)-binding domain"/>
    <property type="match status" value="1"/>
</dbReference>
<evidence type="ECO:0000256" key="5">
    <source>
        <dbReference type="ARBA" id="ARBA00023133"/>
    </source>
</evidence>
<proteinExistence type="inferred from homology"/>
<dbReference type="EMBL" id="QVQT01000004">
    <property type="protein sequence ID" value="RFU16555.1"/>
    <property type="molecule type" value="Genomic_DNA"/>
</dbReference>
<comment type="function">
    <text evidence="6">Involved in coproporphyrin-dependent heme b biosynthesis. Catalyzes the oxidation of coproporphyrinogen III to coproporphyrin III.</text>
</comment>
<sequence>MIRIAVVGGGLSGTTAAWQLAREQAAGSPIDFTLYEASHRFGGIVETHRENGFVLECGADSWVSEKPWARELAAELCSEMDESEIIASKDEQRRTYIFRDGQLIPMPSQMRMMVPEGTGSALDAVRHSPLFTSAAIAAYESEPGRAEELKRSALKDGEDESVAAFVRRHFGEEVTRSLAGPLLAGVFGGSVETLSVRAVMPAFVRMEREHGSLILAMEKRRPSADRAISVFTSLRSGLQTFIDRMVPDIPPASIRLGSEVISIARAGDTWTIRTASGSESYDRLILATPAHVTRRLLAPLDPAFGTLLDMEATSAIVVALAFSPENASAFHIPPGFGFLVPPDPAQNRSSEPSLLACTFVDQKFPHRAAPGARILRAFYGGDAAPALLSHSDDHLAALAQHQLATILQPSGSPLPRPAVAIVRRWPRSLPQYAVGHLDRMKRLASITESFSGLALIGNAYHGVGLPDMIREGREAARRFAAERI</sequence>
<comment type="caution">
    <text evidence="8">The sequence shown here is derived from an EMBL/GenBank/DDBJ whole genome shotgun (WGS) entry which is preliminary data.</text>
</comment>
<reference evidence="8 9" key="1">
    <citation type="submission" date="2018-08" db="EMBL/GenBank/DDBJ databases">
        <title>Acidipila sp. 4G-K13, an acidobacterium isolated from forest soil.</title>
        <authorList>
            <person name="Gao Z.-H."/>
            <person name="Qiu L.-H."/>
        </authorList>
    </citation>
    <scope>NUCLEOTIDE SEQUENCE [LARGE SCALE GENOMIC DNA]</scope>
    <source>
        <strain evidence="8 9">4G-K13</strain>
    </source>
</reference>
<dbReference type="NCBIfam" id="TIGR00562">
    <property type="entry name" value="proto_IX_ox"/>
    <property type="match status" value="1"/>
</dbReference>
<dbReference type="PANTHER" id="PTHR42923">
    <property type="entry name" value="PROTOPORPHYRINOGEN OXIDASE"/>
    <property type="match status" value="1"/>
</dbReference>
<keyword evidence="9" id="KW-1185">Reference proteome</keyword>
<evidence type="ECO:0000313" key="8">
    <source>
        <dbReference type="EMBL" id="RFU16555.1"/>
    </source>
</evidence>
<comment type="catalytic activity">
    <reaction evidence="6">
        <text>coproporphyrinogen III + 3 O2 = coproporphyrin III + 3 H2O2</text>
        <dbReference type="Rhea" id="RHEA:43436"/>
        <dbReference type="ChEBI" id="CHEBI:15379"/>
        <dbReference type="ChEBI" id="CHEBI:16240"/>
        <dbReference type="ChEBI" id="CHEBI:57309"/>
        <dbReference type="ChEBI" id="CHEBI:131725"/>
        <dbReference type="EC" id="1.3.3.15"/>
    </reaction>
</comment>
<dbReference type="InterPro" id="IPR050464">
    <property type="entry name" value="Zeta_carotene_desat/Oxidored"/>
</dbReference>
<dbReference type="InterPro" id="IPR004572">
    <property type="entry name" value="Protoporphyrinogen_oxidase"/>
</dbReference>
<evidence type="ECO:0000256" key="1">
    <source>
        <dbReference type="ARBA" id="ARBA00001974"/>
    </source>
</evidence>
<dbReference type="OrthoDB" id="9805195at2"/>
<dbReference type="GO" id="GO:0004729">
    <property type="term" value="F:oxygen-dependent protoporphyrinogen oxidase activity"/>
    <property type="evidence" value="ECO:0007669"/>
    <property type="project" value="UniProtKB-UniRule"/>
</dbReference>
<evidence type="ECO:0000256" key="3">
    <source>
        <dbReference type="ARBA" id="ARBA00022827"/>
    </source>
</evidence>
<dbReference type="SUPFAM" id="SSF51905">
    <property type="entry name" value="FAD/NAD(P)-binding domain"/>
    <property type="match status" value="1"/>
</dbReference>
<gene>
    <name evidence="8" type="primary">hemG</name>
    <name evidence="8" type="ORF">D0Y96_12920</name>
</gene>
<keyword evidence="6" id="KW-0963">Cytoplasm</keyword>
<comment type="similarity">
    <text evidence="6">Belongs to the protoporphyrinogen/coproporphyrinogen oxidase family. Coproporphyrinogen III oxidase subfamily.</text>
</comment>
<protein>
    <recommendedName>
        <fullName evidence="6">Coproporphyrinogen III oxidase</fullName>
        <ecNumber evidence="6">1.3.3.15</ecNumber>
    </recommendedName>
</protein>
<name>A0A372INT4_9BACT</name>
<organism evidence="8 9">
    <name type="scientific">Paracidobacterium acidisoli</name>
    <dbReference type="NCBI Taxonomy" id="2303751"/>
    <lineage>
        <taxon>Bacteria</taxon>
        <taxon>Pseudomonadati</taxon>
        <taxon>Acidobacteriota</taxon>
        <taxon>Terriglobia</taxon>
        <taxon>Terriglobales</taxon>
        <taxon>Acidobacteriaceae</taxon>
        <taxon>Paracidobacterium</taxon>
    </lineage>
</organism>
<keyword evidence="2 6" id="KW-0285">Flavoprotein</keyword>
<keyword evidence="5 6" id="KW-0350">Heme biosynthesis</keyword>
<comment type="pathway">
    <text evidence="6">Porphyrin-containing compound metabolism; protoheme biosynthesis.</text>
</comment>
<dbReference type="InterPro" id="IPR036188">
    <property type="entry name" value="FAD/NAD-bd_sf"/>
</dbReference>
<keyword evidence="3 6" id="KW-0274">FAD</keyword>
<feature type="domain" description="Amine oxidase" evidence="7">
    <location>
        <begin position="11"/>
        <end position="478"/>
    </location>
</feature>
<evidence type="ECO:0000259" key="7">
    <source>
        <dbReference type="Pfam" id="PF01593"/>
    </source>
</evidence>